<sequence length="299" mass="33596">MSADCPKPPAVKVPPSSLPGTHMNCEIAVLPLELLLSLQRSHFHAVGNNIQVIQRPGAGYNVISNGHVKAEREWNLINCLQRKITFTSRKEYRNFQEAILSKPMVFFTSIKPTEGSTKETAYAIIVNTCHPKMRQEIQDSMNDVTASEIETNYILQFTMQKPVQSFFSVKEGYKMHGLDLDFTCELKCDSFECTSKIKELDGKILDLSCVTEDEKYKVKSFLDKMSEPNVQINTVSEQSPGAVSSLCAGSSEKEVLSSSRGQLYAKRTSVKEKSSAQFPAVNEKSYLLQFTQNLPRYIE</sequence>
<dbReference type="STRING" id="137246.A0A401S859"/>
<dbReference type="EMBL" id="BEZZ01000129">
    <property type="protein sequence ID" value="GCC26584.1"/>
    <property type="molecule type" value="Genomic_DNA"/>
</dbReference>
<evidence type="ECO:0000313" key="2">
    <source>
        <dbReference type="Proteomes" id="UP000287033"/>
    </source>
</evidence>
<dbReference type="Proteomes" id="UP000287033">
    <property type="component" value="Unassembled WGS sequence"/>
</dbReference>
<organism evidence="1 2">
    <name type="scientific">Chiloscyllium punctatum</name>
    <name type="common">Brownbanded bambooshark</name>
    <name type="synonym">Hemiscyllium punctatum</name>
    <dbReference type="NCBI Taxonomy" id="137246"/>
    <lineage>
        <taxon>Eukaryota</taxon>
        <taxon>Metazoa</taxon>
        <taxon>Chordata</taxon>
        <taxon>Craniata</taxon>
        <taxon>Vertebrata</taxon>
        <taxon>Chondrichthyes</taxon>
        <taxon>Elasmobranchii</taxon>
        <taxon>Galeomorphii</taxon>
        <taxon>Galeoidea</taxon>
        <taxon>Orectolobiformes</taxon>
        <taxon>Hemiscylliidae</taxon>
        <taxon>Chiloscyllium</taxon>
    </lineage>
</organism>
<keyword evidence="2" id="KW-1185">Reference proteome</keyword>
<gene>
    <name evidence="1" type="ORF">chiPu_0005001</name>
</gene>
<accession>A0A401S859</accession>
<dbReference type="AlphaFoldDB" id="A0A401S859"/>
<dbReference type="OrthoDB" id="10008580at2759"/>
<protein>
    <submittedName>
        <fullName evidence="1">Uncharacterized protein</fullName>
    </submittedName>
</protein>
<name>A0A401S859_CHIPU</name>
<comment type="caution">
    <text evidence="1">The sequence shown here is derived from an EMBL/GenBank/DDBJ whole genome shotgun (WGS) entry which is preliminary data.</text>
</comment>
<dbReference type="OMA" id="MNCEIAV"/>
<evidence type="ECO:0000313" key="1">
    <source>
        <dbReference type="EMBL" id="GCC26584.1"/>
    </source>
</evidence>
<reference evidence="1 2" key="1">
    <citation type="journal article" date="2018" name="Nat. Ecol. Evol.">
        <title>Shark genomes provide insights into elasmobranch evolution and the origin of vertebrates.</title>
        <authorList>
            <person name="Hara Y"/>
            <person name="Yamaguchi K"/>
            <person name="Onimaru K"/>
            <person name="Kadota M"/>
            <person name="Koyanagi M"/>
            <person name="Keeley SD"/>
            <person name="Tatsumi K"/>
            <person name="Tanaka K"/>
            <person name="Motone F"/>
            <person name="Kageyama Y"/>
            <person name="Nozu R"/>
            <person name="Adachi N"/>
            <person name="Nishimura O"/>
            <person name="Nakagawa R"/>
            <person name="Tanegashima C"/>
            <person name="Kiyatake I"/>
            <person name="Matsumoto R"/>
            <person name="Murakumo K"/>
            <person name="Nishida K"/>
            <person name="Terakita A"/>
            <person name="Kuratani S"/>
            <person name="Sato K"/>
            <person name="Hyodo S Kuraku.S."/>
        </authorList>
    </citation>
    <scope>NUCLEOTIDE SEQUENCE [LARGE SCALE GENOMIC DNA]</scope>
</reference>
<proteinExistence type="predicted"/>